<feature type="region of interest" description="Disordered" evidence="1">
    <location>
        <begin position="52"/>
        <end position="79"/>
    </location>
</feature>
<keyword evidence="3" id="KW-1185">Reference proteome</keyword>
<protein>
    <submittedName>
        <fullName evidence="2">Uncharacterized protein</fullName>
    </submittedName>
</protein>
<name>A0A1W0X0D8_HYPEX</name>
<evidence type="ECO:0000313" key="2">
    <source>
        <dbReference type="EMBL" id="OQV20936.1"/>
    </source>
</evidence>
<proteinExistence type="predicted"/>
<dbReference type="EMBL" id="MTYJ01000026">
    <property type="protein sequence ID" value="OQV20936.1"/>
    <property type="molecule type" value="Genomic_DNA"/>
</dbReference>
<organism evidence="2 3">
    <name type="scientific">Hypsibius exemplaris</name>
    <name type="common">Freshwater tardigrade</name>
    <dbReference type="NCBI Taxonomy" id="2072580"/>
    <lineage>
        <taxon>Eukaryota</taxon>
        <taxon>Metazoa</taxon>
        <taxon>Ecdysozoa</taxon>
        <taxon>Tardigrada</taxon>
        <taxon>Eutardigrada</taxon>
        <taxon>Parachela</taxon>
        <taxon>Hypsibioidea</taxon>
        <taxon>Hypsibiidae</taxon>
        <taxon>Hypsibius</taxon>
    </lineage>
</organism>
<feature type="compositionally biased region" description="Gly residues" evidence="1">
    <location>
        <begin position="63"/>
        <end position="72"/>
    </location>
</feature>
<evidence type="ECO:0000313" key="3">
    <source>
        <dbReference type="Proteomes" id="UP000192578"/>
    </source>
</evidence>
<sequence length="79" mass="8279">MSDLLAASLQYPLFMGTDGIGSLDFTCSFHSTAKDHASLTRSPATRCSCGVSSTDRRSHECSDGGGGRGGGAQRHHCFL</sequence>
<dbReference type="Proteomes" id="UP000192578">
    <property type="component" value="Unassembled WGS sequence"/>
</dbReference>
<accession>A0A1W0X0D8</accession>
<comment type="caution">
    <text evidence="2">The sequence shown here is derived from an EMBL/GenBank/DDBJ whole genome shotgun (WGS) entry which is preliminary data.</text>
</comment>
<reference evidence="3" key="1">
    <citation type="submission" date="2017-01" db="EMBL/GenBank/DDBJ databases">
        <title>Comparative genomics of anhydrobiosis in the tardigrade Hypsibius dujardini.</title>
        <authorList>
            <person name="Yoshida Y."/>
            <person name="Koutsovoulos G."/>
            <person name="Laetsch D."/>
            <person name="Stevens L."/>
            <person name="Kumar S."/>
            <person name="Horikawa D."/>
            <person name="Ishino K."/>
            <person name="Komine S."/>
            <person name="Tomita M."/>
            <person name="Blaxter M."/>
            <person name="Arakawa K."/>
        </authorList>
    </citation>
    <scope>NUCLEOTIDE SEQUENCE [LARGE SCALE GENOMIC DNA]</scope>
    <source>
        <strain evidence="3">Z151</strain>
    </source>
</reference>
<dbReference type="AlphaFoldDB" id="A0A1W0X0D8"/>
<evidence type="ECO:0000256" key="1">
    <source>
        <dbReference type="SAM" id="MobiDB-lite"/>
    </source>
</evidence>
<gene>
    <name evidence="2" type="ORF">BV898_05011</name>
</gene>